<dbReference type="GO" id="GO:0004077">
    <property type="term" value="F:biotin--[biotin carboxyl-carrier protein] ligase activity"/>
    <property type="evidence" value="ECO:0007669"/>
    <property type="project" value="UniProtKB-EC"/>
</dbReference>
<sequence>MLVDTLAPPTGPWTRVDVVALVGSTNAVSLVEPVPWRLVVAEAQEAGRGRHARVWVSPPGTSVAMSLTVPLPERVADWGWIPLVTGLAVRDGLVRLSQEAGDPLEVVLKWPNDVLVRPRSARAGDADDVSTGGEEFRKVCGILCEGGDGVVVAGVGVNVTVPAEELPVPTATSLHLAGLSVSREDVVVGVAEAFADRYSTFLAGADALDGLRRDYREACSTLGAEVRIHLPGAPGTPRDVRGRAVDLDLAGCLVLDVDGVRRTFAAGDVVHVRPAERA</sequence>
<dbReference type="Pfam" id="PF03099">
    <property type="entry name" value="BPL_LplA_LipB"/>
    <property type="match status" value="1"/>
</dbReference>
<dbReference type="PROSITE" id="PS51733">
    <property type="entry name" value="BPL_LPL_CATALYTIC"/>
    <property type="match status" value="1"/>
</dbReference>
<feature type="domain" description="BPL/LPL catalytic" evidence="4">
    <location>
        <begin position="6"/>
        <end position="202"/>
    </location>
</feature>
<dbReference type="EC" id="6.3.4.15" evidence="3"/>
<organism evidence="5 6">
    <name type="scientific">Mobilicoccus pelagius NBRC 104925</name>
    <dbReference type="NCBI Taxonomy" id="1089455"/>
    <lineage>
        <taxon>Bacteria</taxon>
        <taxon>Bacillati</taxon>
        <taxon>Actinomycetota</taxon>
        <taxon>Actinomycetes</taxon>
        <taxon>Micrococcales</taxon>
        <taxon>Dermatophilaceae</taxon>
        <taxon>Mobilicoccus</taxon>
    </lineage>
</organism>
<accession>H5UN26</accession>
<dbReference type="InterPro" id="IPR004143">
    <property type="entry name" value="BPL_LPL_catalytic"/>
</dbReference>
<keyword evidence="6" id="KW-1185">Reference proteome</keyword>
<dbReference type="EMBL" id="BAFE01000003">
    <property type="protein sequence ID" value="GAB47134.1"/>
    <property type="molecule type" value="Genomic_DNA"/>
</dbReference>
<dbReference type="InterPro" id="IPR003142">
    <property type="entry name" value="BPL_C"/>
</dbReference>
<dbReference type="NCBIfam" id="TIGR00121">
    <property type="entry name" value="birA_ligase"/>
    <property type="match status" value="1"/>
</dbReference>
<evidence type="ECO:0000259" key="4">
    <source>
        <dbReference type="PROSITE" id="PS51733"/>
    </source>
</evidence>
<dbReference type="GO" id="GO:0005737">
    <property type="term" value="C:cytoplasm"/>
    <property type="evidence" value="ECO:0007669"/>
    <property type="project" value="TreeGrafter"/>
</dbReference>
<dbReference type="InterPro" id="IPR045864">
    <property type="entry name" value="aa-tRNA-synth_II/BPL/LPL"/>
</dbReference>
<comment type="caution">
    <text evidence="5">The sequence shown here is derived from an EMBL/GenBank/DDBJ whole genome shotgun (WGS) entry which is preliminary data.</text>
</comment>
<reference evidence="5 6" key="1">
    <citation type="submission" date="2012-02" db="EMBL/GenBank/DDBJ databases">
        <title>Whole genome shotgun sequence of Mobilicoccus pelagius NBRC 104925.</title>
        <authorList>
            <person name="Yoshida Y."/>
            <person name="Hosoyama A."/>
            <person name="Tsuchikane K."/>
            <person name="Katsumata H."/>
            <person name="Yamazaki S."/>
            <person name="Fujita N."/>
        </authorList>
    </citation>
    <scope>NUCLEOTIDE SEQUENCE [LARGE SCALE GENOMIC DNA]</scope>
    <source>
        <strain evidence="5 6">NBRC 104925</strain>
    </source>
</reference>
<dbReference type="Gene3D" id="2.30.30.100">
    <property type="match status" value="1"/>
</dbReference>
<dbReference type="STRING" id="1089455.MOPEL_003_01600"/>
<evidence type="ECO:0000256" key="3">
    <source>
        <dbReference type="ARBA" id="ARBA00024227"/>
    </source>
</evidence>
<evidence type="ECO:0000256" key="2">
    <source>
        <dbReference type="ARBA" id="ARBA00023267"/>
    </source>
</evidence>
<name>H5UN26_9MICO</name>
<proteinExistence type="predicted"/>
<dbReference type="Pfam" id="PF02237">
    <property type="entry name" value="BPL_C"/>
    <property type="match status" value="1"/>
</dbReference>
<evidence type="ECO:0000256" key="1">
    <source>
        <dbReference type="ARBA" id="ARBA00022598"/>
    </source>
</evidence>
<dbReference type="Gene3D" id="3.30.930.10">
    <property type="entry name" value="Bira Bifunctional Protein, Domain 2"/>
    <property type="match status" value="1"/>
</dbReference>
<dbReference type="PANTHER" id="PTHR12835">
    <property type="entry name" value="BIOTIN PROTEIN LIGASE"/>
    <property type="match status" value="1"/>
</dbReference>
<dbReference type="InterPro" id="IPR004408">
    <property type="entry name" value="Biotin_CoA_COase_ligase"/>
</dbReference>
<keyword evidence="2" id="KW-0092">Biotin</keyword>
<keyword evidence="1 5" id="KW-0436">Ligase</keyword>
<protein>
    <recommendedName>
        <fullName evidence="3">biotin--[biotin carboxyl-carrier protein] ligase</fullName>
        <ecNumber evidence="3">6.3.4.15</ecNumber>
    </recommendedName>
</protein>
<dbReference type="PANTHER" id="PTHR12835:SF5">
    <property type="entry name" value="BIOTIN--PROTEIN LIGASE"/>
    <property type="match status" value="1"/>
</dbReference>
<evidence type="ECO:0000313" key="6">
    <source>
        <dbReference type="Proteomes" id="UP000004367"/>
    </source>
</evidence>
<gene>
    <name evidence="5" type="primary">birA</name>
    <name evidence="5" type="ORF">MOPEL_003_01600</name>
</gene>
<dbReference type="SUPFAM" id="SSF55681">
    <property type="entry name" value="Class II aaRS and biotin synthetases"/>
    <property type="match status" value="1"/>
</dbReference>
<dbReference type="AlphaFoldDB" id="H5UN26"/>
<evidence type="ECO:0000313" key="5">
    <source>
        <dbReference type="EMBL" id="GAB47134.1"/>
    </source>
</evidence>
<dbReference type="Proteomes" id="UP000004367">
    <property type="component" value="Unassembled WGS sequence"/>
</dbReference>
<dbReference type="eggNOG" id="COG0340">
    <property type="taxonomic scope" value="Bacteria"/>
</dbReference>